<proteinExistence type="predicted"/>
<dbReference type="RefSeq" id="WP_399658304.1">
    <property type="nucleotide sequence ID" value="NZ_JBITYG010000021.1"/>
</dbReference>
<reference evidence="1 2" key="1">
    <citation type="submission" date="2024-10" db="EMBL/GenBank/DDBJ databases">
        <title>The Natural Products Discovery Center: Release of the First 8490 Sequenced Strains for Exploring Actinobacteria Biosynthetic Diversity.</title>
        <authorList>
            <person name="Kalkreuter E."/>
            <person name="Kautsar S.A."/>
            <person name="Yang D."/>
            <person name="Bader C.D."/>
            <person name="Teijaro C.N."/>
            <person name="Fluegel L."/>
            <person name="Davis C.M."/>
            <person name="Simpson J.R."/>
            <person name="Lauterbach L."/>
            <person name="Steele A.D."/>
            <person name="Gui C."/>
            <person name="Meng S."/>
            <person name="Li G."/>
            <person name="Viehrig K."/>
            <person name="Ye F."/>
            <person name="Su P."/>
            <person name="Kiefer A.F."/>
            <person name="Nichols A."/>
            <person name="Cepeda A.J."/>
            <person name="Yan W."/>
            <person name="Fan B."/>
            <person name="Jiang Y."/>
            <person name="Adhikari A."/>
            <person name="Zheng C.-J."/>
            <person name="Schuster L."/>
            <person name="Cowan T.M."/>
            <person name="Smanski M.J."/>
            <person name="Chevrette M.G."/>
            <person name="De Carvalho L.P.S."/>
            <person name="Shen B."/>
        </authorList>
    </citation>
    <scope>NUCLEOTIDE SEQUENCE [LARGE SCALE GENOMIC DNA]</scope>
    <source>
        <strain evidence="1 2">NPDC053399</strain>
    </source>
</reference>
<comment type="caution">
    <text evidence="1">The sequence shown here is derived from an EMBL/GenBank/DDBJ whole genome shotgun (WGS) entry which is preliminary data.</text>
</comment>
<evidence type="ECO:0000313" key="2">
    <source>
        <dbReference type="Proteomes" id="UP001614394"/>
    </source>
</evidence>
<dbReference type="EMBL" id="JBITYG010000021">
    <property type="protein sequence ID" value="MFI9106641.1"/>
    <property type="molecule type" value="Genomic_DNA"/>
</dbReference>
<dbReference type="Proteomes" id="UP001614394">
    <property type="component" value="Unassembled WGS sequence"/>
</dbReference>
<gene>
    <name evidence="1" type="ORF">ACIGXA_39710</name>
</gene>
<accession>A0ABW8CJL3</accession>
<keyword evidence="2" id="KW-1185">Reference proteome</keyword>
<name>A0ABW8CJL3_9ACTN</name>
<organism evidence="1 2">
    <name type="scientific">Streptomyces fildesensis</name>
    <dbReference type="NCBI Taxonomy" id="375757"/>
    <lineage>
        <taxon>Bacteria</taxon>
        <taxon>Bacillati</taxon>
        <taxon>Actinomycetota</taxon>
        <taxon>Actinomycetes</taxon>
        <taxon>Kitasatosporales</taxon>
        <taxon>Streptomycetaceae</taxon>
        <taxon>Streptomyces</taxon>
    </lineage>
</organism>
<protein>
    <submittedName>
        <fullName evidence="1">Uncharacterized protein</fullName>
    </submittedName>
</protein>
<sequence>MGVPVLSPSQLSAYTSQLFTLFMVMTLAGDAESAWLGGAKVSGTAMAAVVAAASAKALFSCFRILNSCFLLSVVRMEKSLNMRPGERW</sequence>
<evidence type="ECO:0000313" key="1">
    <source>
        <dbReference type="EMBL" id="MFI9106641.1"/>
    </source>
</evidence>